<keyword evidence="3" id="KW-0808">Transferase</keyword>
<keyword evidence="4 7" id="KW-0812">Transmembrane</keyword>
<feature type="transmembrane region" description="Helical" evidence="7">
    <location>
        <begin position="314"/>
        <end position="338"/>
    </location>
</feature>
<keyword evidence="10" id="KW-1185">Reference proteome</keyword>
<evidence type="ECO:0000256" key="2">
    <source>
        <dbReference type="ARBA" id="ARBA00022676"/>
    </source>
</evidence>
<dbReference type="PATRIC" id="fig|1230454.4.peg.1353"/>
<dbReference type="Pfam" id="PF13632">
    <property type="entry name" value="Glyco_trans_2_3"/>
    <property type="match status" value="1"/>
</dbReference>
<accession>M0PDW6</accession>
<keyword evidence="5 7" id="KW-1133">Transmembrane helix</keyword>
<keyword evidence="2" id="KW-0328">Glycosyltransferase</keyword>
<name>M0PDW6_9EURY</name>
<dbReference type="RefSeq" id="WP_007999734.1">
    <property type="nucleotide sequence ID" value="NZ_AOJI01000019.1"/>
</dbReference>
<protein>
    <recommendedName>
        <fullName evidence="8">Glycosyltransferase 2-like domain-containing protein</fullName>
    </recommendedName>
</protein>
<dbReference type="Proteomes" id="UP000011575">
    <property type="component" value="Unassembled WGS sequence"/>
</dbReference>
<dbReference type="PANTHER" id="PTHR43867">
    <property type="entry name" value="CELLULOSE SYNTHASE CATALYTIC SUBUNIT A [UDP-FORMING]"/>
    <property type="match status" value="1"/>
</dbReference>
<dbReference type="GO" id="GO:0016020">
    <property type="term" value="C:membrane"/>
    <property type="evidence" value="ECO:0007669"/>
    <property type="project" value="UniProtKB-SubCell"/>
</dbReference>
<keyword evidence="6 7" id="KW-0472">Membrane</keyword>
<comment type="subcellular location">
    <subcellularLocation>
        <location evidence="1">Membrane</location>
        <topology evidence="1">Multi-pass membrane protein</topology>
    </subcellularLocation>
</comment>
<evidence type="ECO:0000256" key="6">
    <source>
        <dbReference type="ARBA" id="ARBA00023136"/>
    </source>
</evidence>
<dbReference type="InterPro" id="IPR050321">
    <property type="entry name" value="Glycosyltr_2/OpgH_subfam"/>
</dbReference>
<dbReference type="OrthoDB" id="185272at2157"/>
<reference evidence="9 10" key="1">
    <citation type="journal article" date="2014" name="PLoS Genet.">
        <title>Phylogenetically driven sequencing of extremely halophilic archaea reveals strategies for static and dynamic osmo-response.</title>
        <authorList>
            <person name="Becker E.A."/>
            <person name="Seitzer P.M."/>
            <person name="Tritt A."/>
            <person name="Larsen D."/>
            <person name="Krusor M."/>
            <person name="Yao A.I."/>
            <person name="Wu D."/>
            <person name="Madern D."/>
            <person name="Eisen J.A."/>
            <person name="Darling A.E."/>
            <person name="Facciotti M.T."/>
        </authorList>
    </citation>
    <scope>NUCLEOTIDE SEQUENCE [LARGE SCALE GENOMIC DNA]</scope>
    <source>
        <strain evidence="9 10">JCM 13560</strain>
    </source>
</reference>
<comment type="caution">
    <text evidence="9">The sequence shown here is derived from an EMBL/GenBank/DDBJ whole genome shotgun (WGS) entry which is preliminary data.</text>
</comment>
<evidence type="ECO:0000313" key="9">
    <source>
        <dbReference type="EMBL" id="EMA68246.1"/>
    </source>
</evidence>
<evidence type="ECO:0000256" key="5">
    <source>
        <dbReference type="ARBA" id="ARBA00022989"/>
    </source>
</evidence>
<proteinExistence type="predicted"/>
<evidence type="ECO:0000313" key="10">
    <source>
        <dbReference type="Proteomes" id="UP000011575"/>
    </source>
</evidence>
<dbReference type="InterPro" id="IPR029044">
    <property type="entry name" value="Nucleotide-diphossugar_trans"/>
</dbReference>
<evidence type="ECO:0000256" key="3">
    <source>
        <dbReference type="ARBA" id="ARBA00022679"/>
    </source>
</evidence>
<sequence>MSSHLVSWVFAAFVFTQALYFVVNLAVAGLLYVRTPNAVPDEDPTEYRPIDVLIAIRGERQEIIEETIEEIFEQEYPDDLIHVFVVYEEDDAVVEEYINDLIREASEHDRDVVSVGVDRESLQYYLQADGRMIEGGRLPRSKAAALTYAFATLSLQPEHVITVYDSDTELPPDTFALAVRGLQEYDVVQAKQTVRNHASGWLPALEAMGIAAWSHVIYASASKGPYQLLGKGYFFEIGKLYALGGWDANAITEDMTLGVEAYLRGYELGVIDRYVQDLCPPRFRDWRKQKRRWVMGPYEHLLDERLTWRDRTRFTTFTVANQMLSLTNLIGVPAGAFVFWRTVRGTPFEFTGVLTAIVVVNFATWLYYSIRTYAATRDAVQFESRRDKLLFYLLSNPLTQVLYATIWVVPIVGALLRFARGEEIDFEITPK</sequence>
<dbReference type="InterPro" id="IPR001173">
    <property type="entry name" value="Glyco_trans_2-like"/>
</dbReference>
<dbReference type="STRING" id="1230454.C461_06679"/>
<dbReference type="EMBL" id="AOJI01000019">
    <property type="protein sequence ID" value="EMA68246.1"/>
    <property type="molecule type" value="Genomic_DNA"/>
</dbReference>
<evidence type="ECO:0000256" key="1">
    <source>
        <dbReference type="ARBA" id="ARBA00004141"/>
    </source>
</evidence>
<dbReference type="AlphaFoldDB" id="M0PDW6"/>
<dbReference type="SUPFAM" id="SSF53448">
    <property type="entry name" value="Nucleotide-diphospho-sugar transferases"/>
    <property type="match status" value="1"/>
</dbReference>
<evidence type="ECO:0000256" key="7">
    <source>
        <dbReference type="SAM" id="Phobius"/>
    </source>
</evidence>
<dbReference type="Gene3D" id="3.90.550.10">
    <property type="entry name" value="Spore Coat Polysaccharide Biosynthesis Protein SpsA, Chain A"/>
    <property type="match status" value="1"/>
</dbReference>
<gene>
    <name evidence="9" type="ORF">C461_06679</name>
</gene>
<feature type="transmembrane region" description="Helical" evidence="7">
    <location>
        <begin position="6"/>
        <end position="33"/>
    </location>
</feature>
<feature type="transmembrane region" description="Helical" evidence="7">
    <location>
        <begin position="350"/>
        <end position="368"/>
    </location>
</feature>
<evidence type="ECO:0000259" key="8">
    <source>
        <dbReference type="Pfam" id="PF13632"/>
    </source>
</evidence>
<dbReference type="PANTHER" id="PTHR43867:SF2">
    <property type="entry name" value="CELLULOSE SYNTHASE CATALYTIC SUBUNIT A [UDP-FORMING]"/>
    <property type="match status" value="1"/>
</dbReference>
<feature type="domain" description="Glycosyltransferase 2-like" evidence="8">
    <location>
        <begin position="160"/>
        <end position="363"/>
    </location>
</feature>
<evidence type="ECO:0000256" key="4">
    <source>
        <dbReference type="ARBA" id="ARBA00022692"/>
    </source>
</evidence>
<dbReference type="GO" id="GO:0016757">
    <property type="term" value="F:glycosyltransferase activity"/>
    <property type="evidence" value="ECO:0007669"/>
    <property type="project" value="UniProtKB-KW"/>
</dbReference>
<organism evidence="9 10">
    <name type="scientific">Halorubrum aidingense JCM 13560</name>
    <dbReference type="NCBI Taxonomy" id="1230454"/>
    <lineage>
        <taxon>Archaea</taxon>
        <taxon>Methanobacteriati</taxon>
        <taxon>Methanobacteriota</taxon>
        <taxon>Stenosarchaea group</taxon>
        <taxon>Halobacteria</taxon>
        <taxon>Halobacteriales</taxon>
        <taxon>Haloferacaceae</taxon>
        <taxon>Halorubrum</taxon>
    </lineage>
</organism>
<feature type="transmembrane region" description="Helical" evidence="7">
    <location>
        <begin position="389"/>
        <end position="416"/>
    </location>
</feature>